<dbReference type="Proteomes" id="UP001055117">
    <property type="component" value="Unassembled WGS sequence"/>
</dbReference>
<reference evidence="1 2" key="1">
    <citation type="journal article" date="2021" name="Front. Microbiol.">
        <title>Comprehensive Comparative Genomics and Phenotyping of Methylobacterium Species.</title>
        <authorList>
            <person name="Alessa O."/>
            <person name="Ogura Y."/>
            <person name="Fujitani Y."/>
            <person name="Takami H."/>
            <person name="Hayashi T."/>
            <person name="Sahin N."/>
            <person name="Tani A."/>
        </authorList>
    </citation>
    <scope>NUCLEOTIDE SEQUENCE [LARGE SCALE GENOMIC DNA]</scope>
    <source>
        <strain evidence="1 2">DSM 23679</strain>
    </source>
</reference>
<protein>
    <recommendedName>
        <fullName evidence="3">DNA transfer protein</fullName>
    </recommendedName>
</protein>
<name>A0ABQ4QG06_9HYPH</name>
<comment type="caution">
    <text evidence="1">The sequence shown here is derived from an EMBL/GenBank/DDBJ whole genome shotgun (WGS) entry which is preliminary data.</text>
</comment>
<evidence type="ECO:0000313" key="2">
    <source>
        <dbReference type="Proteomes" id="UP001055117"/>
    </source>
</evidence>
<proteinExistence type="predicted"/>
<keyword evidence="2" id="KW-1185">Reference proteome</keyword>
<dbReference type="EMBL" id="BPQG01000026">
    <property type="protein sequence ID" value="GJD43989.1"/>
    <property type="molecule type" value="Genomic_DNA"/>
</dbReference>
<evidence type="ECO:0000313" key="1">
    <source>
        <dbReference type="EMBL" id="GJD43989.1"/>
    </source>
</evidence>
<gene>
    <name evidence="1" type="ORF">AFCDBAGC_1851</name>
</gene>
<accession>A0ABQ4QG06</accession>
<organism evidence="1 2">
    <name type="scientific">Methylobacterium cerastii</name>
    <dbReference type="NCBI Taxonomy" id="932741"/>
    <lineage>
        <taxon>Bacteria</taxon>
        <taxon>Pseudomonadati</taxon>
        <taxon>Pseudomonadota</taxon>
        <taxon>Alphaproteobacteria</taxon>
        <taxon>Hyphomicrobiales</taxon>
        <taxon>Methylobacteriaceae</taxon>
        <taxon>Methylobacterium</taxon>
    </lineage>
</organism>
<sequence>MGLLDLFTGAASERAAKNNRSTIATGLNQASTALGDNYTSANNILTSNALPALGAGYAQARTDVGNQYGQTQGYLGQQGDLYGHLAQGGQGAYDRYLNATGANGAAGSAAATADFHAAPGYQYQQDQALDAVQRSAAARGGLAGGNATADILKTATGLADQSYQTYVSNLGNAANSYGTALAGQSQSLGAQANASQNYGAQLGALGTGLGTGQAGIYGQQANNLTNLGNAQAGVIGNATNAYVSNNNNLAQSQNAAGANILNGALGVANLFASPAGAAAGGGSAGGNILSAFSSLFK</sequence>
<evidence type="ECO:0008006" key="3">
    <source>
        <dbReference type="Google" id="ProtNLM"/>
    </source>
</evidence>
<dbReference type="RefSeq" id="WP_238272043.1">
    <property type="nucleotide sequence ID" value="NZ_BPQG01000026.1"/>
</dbReference>